<protein>
    <recommendedName>
        <fullName evidence="5">DUF1778 domain-containing protein</fullName>
    </recommendedName>
</protein>
<name>G5LUZ0_SALET</name>
<dbReference type="InterPro" id="IPR014795">
    <property type="entry name" value="TacA_1-like"/>
</dbReference>
<evidence type="ECO:0000256" key="1">
    <source>
        <dbReference type="ARBA" id="ARBA00022649"/>
    </source>
</evidence>
<comment type="similarity">
    <text evidence="2">Belongs to the TacA antitoxin family.</text>
</comment>
<evidence type="ECO:0008006" key="5">
    <source>
        <dbReference type="Google" id="ProtNLM"/>
    </source>
</evidence>
<organism evidence="3 4">
    <name type="scientific">Salmonella enterica subsp. enterica serovar Alachua str. R6-377</name>
    <dbReference type="NCBI Taxonomy" id="913241"/>
    <lineage>
        <taxon>Bacteria</taxon>
        <taxon>Pseudomonadati</taxon>
        <taxon>Pseudomonadota</taxon>
        <taxon>Gammaproteobacteria</taxon>
        <taxon>Enterobacterales</taxon>
        <taxon>Enterobacteriaceae</taxon>
        <taxon>Salmonella</taxon>
    </lineage>
</organism>
<dbReference type="Gene3D" id="1.20.5.780">
    <property type="entry name" value="Single helix bin"/>
    <property type="match status" value="1"/>
</dbReference>
<gene>
    <name evidence="3" type="ORF">LTSEALA_5057</name>
</gene>
<dbReference type="EMBL" id="AFCJ01002169">
    <property type="protein sequence ID" value="EHC31462.1"/>
    <property type="molecule type" value="Genomic_DNA"/>
</dbReference>
<keyword evidence="1" id="KW-1277">Toxin-antitoxin system</keyword>
<dbReference type="PANTHER" id="PTHR35401:SF2">
    <property type="entry name" value="ABC-TYPE TRANSPORT SYSTEM"/>
    <property type="match status" value="1"/>
</dbReference>
<dbReference type="SUPFAM" id="SSF47598">
    <property type="entry name" value="Ribbon-helix-helix"/>
    <property type="match status" value="1"/>
</dbReference>
<feature type="non-terminal residue" evidence="3">
    <location>
        <position position="1"/>
    </location>
</feature>
<dbReference type="AlphaFoldDB" id="G5LUZ0"/>
<dbReference type="PATRIC" id="fig|913241.3.peg.3843"/>
<evidence type="ECO:0000256" key="2">
    <source>
        <dbReference type="ARBA" id="ARBA00049988"/>
    </source>
</evidence>
<accession>G5LUZ0</accession>
<comment type="caution">
    <text evidence="3">The sequence shown here is derived from an EMBL/GenBank/DDBJ whole genome shotgun (WGS) entry which is preliminary data.</text>
</comment>
<sequence>ISKAPSGFFAPVIRPMLKKISRRNTLYVRCITAHYPGVSFMSALKKQRIDLRLTDGDKSMIEEAAAITNQSITQFMLNSAAERAAEVLEQHRRVILNEASWARVMDALSHPPTPNEKLKRAAQRLQDME</sequence>
<evidence type="ECO:0000313" key="4">
    <source>
        <dbReference type="Proteomes" id="UP000004642"/>
    </source>
</evidence>
<dbReference type="PANTHER" id="PTHR35401">
    <property type="entry name" value="COPG FAMILY HELIX-TURN-HELIX PROTEIN-RELATED-RELATED"/>
    <property type="match status" value="1"/>
</dbReference>
<dbReference type="Pfam" id="PF08681">
    <property type="entry name" value="TacA1"/>
    <property type="match status" value="1"/>
</dbReference>
<dbReference type="InterPro" id="IPR010985">
    <property type="entry name" value="Ribbon_hlx_hlx"/>
</dbReference>
<dbReference type="Proteomes" id="UP000004642">
    <property type="component" value="Unassembled WGS sequence"/>
</dbReference>
<proteinExistence type="inferred from homology"/>
<dbReference type="GO" id="GO:0006355">
    <property type="term" value="P:regulation of DNA-templated transcription"/>
    <property type="evidence" value="ECO:0007669"/>
    <property type="project" value="InterPro"/>
</dbReference>
<reference evidence="3 4" key="1">
    <citation type="journal article" date="2011" name="BMC Genomics">
        <title>Genome sequencing reveals diversification of virulence factor content and possible host adaptation in distinct subpopulations of Salmonella enterica.</title>
        <authorList>
            <person name="den Bakker H.C."/>
            <person name="Moreno Switt A.I."/>
            <person name="Govoni G."/>
            <person name="Cummings C.A."/>
            <person name="Ranieri M.L."/>
            <person name="Degoricija L."/>
            <person name="Hoelzer K."/>
            <person name="Rodriguez-Rivera L.D."/>
            <person name="Brown S."/>
            <person name="Bolchacova E."/>
            <person name="Furtado M.R."/>
            <person name="Wiedmann M."/>
        </authorList>
    </citation>
    <scope>NUCLEOTIDE SEQUENCE [LARGE SCALE GENOMIC DNA]</scope>
    <source>
        <strain evidence="3 4">R6-377</strain>
    </source>
</reference>
<evidence type="ECO:0000313" key="3">
    <source>
        <dbReference type="EMBL" id="EHC31462.1"/>
    </source>
</evidence>